<dbReference type="AlphaFoldDB" id="A0AAN9AXG0"/>
<feature type="compositionally biased region" description="Basic residues" evidence="2">
    <location>
        <begin position="385"/>
        <end position="396"/>
    </location>
</feature>
<evidence type="ECO:0000256" key="1">
    <source>
        <dbReference type="PROSITE-ProRule" id="PRU00266"/>
    </source>
</evidence>
<dbReference type="CDD" id="cd00048">
    <property type="entry name" value="DSRM_SF"/>
    <property type="match status" value="1"/>
</dbReference>
<feature type="compositionally biased region" description="Low complexity" evidence="2">
    <location>
        <begin position="1056"/>
        <end position="1073"/>
    </location>
</feature>
<accession>A0AAN9AXG0</accession>
<dbReference type="Proteomes" id="UP001374579">
    <property type="component" value="Unassembled WGS sequence"/>
</dbReference>
<keyword evidence="1" id="KW-0694">RNA-binding</keyword>
<dbReference type="EMBL" id="JBAMIC010000018">
    <property type="protein sequence ID" value="KAK7094857.1"/>
    <property type="molecule type" value="Genomic_DNA"/>
</dbReference>
<feature type="compositionally biased region" description="Low complexity" evidence="2">
    <location>
        <begin position="217"/>
        <end position="236"/>
    </location>
</feature>
<evidence type="ECO:0000313" key="5">
    <source>
        <dbReference type="Proteomes" id="UP001374579"/>
    </source>
</evidence>
<evidence type="ECO:0000259" key="3">
    <source>
        <dbReference type="PROSITE" id="PS50137"/>
    </source>
</evidence>
<feature type="region of interest" description="Disordered" evidence="2">
    <location>
        <begin position="562"/>
        <end position="587"/>
    </location>
</feature>
<evidence type="ECO:0000256" key="2">
    <source>
        <dbReference type="SAM" id="MobiDB-lite"/>
    </source>
</evidence>
<feature type="compositionally biased region" description="Polar residues" evidence="2">
    <location>
        <begin position="276"/>
        <end position="286"/>
    </location>
</feature>
<proteinExistence type="predicted"/>
<reference evidence="4 5" key="1">
    <citation type="submission" date="2024-02" db="EMBL/GenBank/DDBJ databases">
        <title>Chromosome-scale genome assembly of the rough periwinkle Littorina saxatilis.</title>
        <authorList>
            <person name="De Jode A."/>
            <person name="Faria R."/>
            <person name="Formenti G."/>
            <person name="Sims Y."/>
            <person name="Smith T.P."/>
            <person name="Tracey A."/>
            <person name="Wood J.M.D."/>
            <person name="Zagrodzka Z.B."/>
            <person name="Johannesson K."/>
            <person name="Butlin R.K."/>
            <person name="Leder E.H."/>
        </authorList>
    </citation>
    <scope>NUCLEOTIDE SEQUENCE [LARGE SCALE GENOMIC DNA]</scope>
    <source>
        <strain evidence="4">Snail1</strain>
        <tissue evidence="4">Muscle</tissue>
    </source>
</reference>
<evidence type="ECO:0000313" key="4">
    <source>
        <dbReference type="EMBL" id="KAK7094857.1"/>
    </source>
</evidence>
<feature type="region of interest" description="Disordered" evidence="2">
    <location>
        <begin position="1047"/>
        <end position="1087"/>
    </location>
</feature>
<dbReference type="GO" id="GO:0003723">
    <property type="term" value="F:RNA binding"/>
    <property type="evidence" value="ECO:0007669"/>
    <property type="project" value="UniProtKB-UniRule"/>
</dbReference>
<dbReference type="InterPro" id="IPR014720">
    <property type="entry name" value="dsRBD_dom"/>
</dbReference>
<name>A0AAN9AXG0_9CAEN</name>
<feature type="region of interest" description="Disordered" evidence="2">
    <location>
        <begin position="196"/>
        <end position="368"/>
    </location>
</feature>
<feature type="region of interest" description="Disordered" evidence="2">
    <location>
        <begin position="383"/>
        <end position="408"/>
    </location>
</feature>
<comment type="caution">
    <text evidence="4">The sequence shown here is derived from an EMBL/GenBank/DDBJ whole genome shotgun (WGS) entry which is preliminary data.</text>
</comment>
<sequence>MKRAWEQGYGDGSLPPPPKVLATAYTADDFGQDDFSMGMGGGAYSMYGGLEGGMSFEDGAFSTGDSRGGGGSLTNRLKAILGPTATATLNPPPKPPTVLLKEEMAQSGQSYNYGQGMEVEGGSGYDYDQSGAQLNQGQQGYDQSYGYNESATYGADANWSYDASGGRGYDASGGGGYGGGMQFGGGRGMGYGGGGGAVVKRGRGRGQARGGQGQGQARGQVQQRGRGRGQSFQYQGGDQGAGGNQAPRGRGRGQGGFGQQGQGQDNRGWGRGQGQPWKNNDQSGGFQQKPRGRGRGNYSGGDGNYSNNYSNYEEQDNTYSSYNSQNQTGYQNRGRGGYQSRGRGGQGDTRGRGRGNQRGGGFGRGSTAGQVQAVSDNIMGMVRGGRARGGRGRGARGRGGPAGKPTSFMDMVDSAYTRKFSKTSNVALSPEAAAFNQFLEFFLTCPDRVNGIQTIGNAQTASRLSVKIEFEAEQLCFIIKPLFTGVLKVGGVFLTRGLGLSKKAVKHDCFERAVEIMRISSLEEILVLEDCGKETLREEVERQSKDDIEAFKSFLSAKAASSTDASVNPHSQLPPTSKFQPQQKQAGEVDVSQQIRTAAVSESQPAERNFPLADKMMMLLKEIEKSGMEEADVAMASRYDVLCFKVGIRVAALYKVVDLKYNRQYNTSPYKGDPDINLICEIYYDDVLIGEGEGRPRKEAQIAAYNSIQSRLMKEPVSQIAQGPKIPPQPEALPNFFEIIHKGAKPQSGNNHHRMMSLRSYPPDLTKSMGDMVIIEMVGDTIEENAYKILEYSASKNSMLLEWKQLDKGNNLNGFRCEMSVNGQKSATGMGASKPKARNAAAAMILMDMYMSNDVISSEGVEDLTKATSLEEITARAEALKLEGPPRKERVENVWHEEALSAKEKTADTPEEALSQKQKWMANPLQPWFEDAIVEMMVNHGKKLTLEELIIGPGITPEMRRFVTAAAKHCLLGSTTKEDPVRGSFVIAHQRSIVPEEMAMILRINKGASGRYKLVRDNKQISVLQQAQFVRNFPEIWRARAKASLEADKGKKGEVSTTSGASATTSTTATTPTQNVPAGDIVKKKKV</sequence>
<feature type="compositionally biased region" description="Gly residues" evidence="2">
    <location>
        <begin position="334"/>
        <end position="366"/>
    </location>
</feature>
<protein>
    <recommendedName>
        <fullName evidence="3">DRBM domain-containing protein</fullName>
    </recommendedName>
</protein>
<feature type="compositionally biased region" description="Gly residues" evidence="2">
    <location>
        <begin position="252"/>
        <end position="261"/>
    </location>
</feature>
<organism evidence="4 5">
    <name type="scientific">Littorina saxatilis</name>
    <dbReference type="NCBI Taxonomy" id="31220"/>
    <lineage>
        <taxon>Eukaryota</taxon>
        <taxon>Metazoa</taxon>
        <taxon>Spiralia</taxon>
        <taxon>Lophotrochozoa</taxon>
        <taxon>Mollusca</taxon>
        <taxon>Gastropoda</taxon>
        <taxon>Caenogastropoda</taxon>
        <taxon>Littorinimorpha</taxon>
        <taxon>Littorinoidea</taxon>
        <taxon>Littorinidae</taxon>
        <taxon>Littorina</taxon>
    </lineage>
</organism>
<feature type="compositionally biased region" description="Polar residues" evidence="2">
    <location>
        <begin position="563"/>
        <end position="587"/>
    </location>
</feature>
<dbReference type="PROSITE" id="PS50137">
    <property type="entry name" value="DS_RBD"/>
    <property type="match status" value="1"/>
</dbReference>
<dbReference type="Gene3D" id="3.30.160.20">
    <property type="match status" value="1"/>
</dbReference>
<gene>
    <name evidence="4" type="ORF">V1264_006349</name>
</gene>
<keyword evidence="5" id="KW-1185">Reference proteome</keyword>
<feature type="compositionally biased region" description="Gly residues" evidence="2">
    <location>
        <begin position="207"/>
        <end position="216"/>
    </location>
</feature>
<feature type="domain" description="DRBM" evidence="3">
    <location>
        <begin position="785"/>
        <end position="851"/>
    </location>
</feature>
<dbReference type="SUPFAM" id="SSF54768">
    <property type="entry name" value="dsRNA-binding domain-like"/>
    <property type="match status" value="1"/>
</dbReference>